<feature type="region of interest" description="Disordered" evidence="1">
    <location>
        <begin position="119"/>
        <end position="149"/>
    </location>
</feature>
<dbReference type="EMBL" id="CAWUPB010001173">
    <property type="protein sequence ID" value="CAK7347808.1"/>
    <property type="molecule type" value="Genomic_DNA"/>
</dbReference>
<dbReference type="AlphaFoldDB" id="A0AAV1SC03"/>
<evidence type="ECO:0000313" key="2">
    <source>
        <dbReference type="EMBL" id="CAK7347808.1"/>
    </source>
</evidence>
<reference evidence="2 3" key="1">
    <citation type="submission" date="2024-01" db="EMBL/GenBank/DDBJ databases">
        <authorList>
            <person name="Waweru B."/>
        </authorList>
    </citation>
    <scope>NUCLEOTIDE SEQUENCE [LARGE SCALE GENOMIC DNA]</scope>
</reference>
<name>A0AAV1SC03_9ROSI</name>
<feature type="compositionally biased region" description="Basic and acidic residues" evidence="1">
    <location>
        <begin position="126"/>
        <end position="149"/>
    </location>
</feature>
<feature type="compositionally biased region" description="Basic residues" evidence="1">
    <location>
        <begin position="71"/>
        <end position="86"/>
    </location>
</feature>
<feature type="region of interest" description="Disordered" evidence="1">
    <location>
        <begin position="71"/>
        <end position="97"/>
    </location>
</feature>
<comment type="caution">
    <text evidence="2">The sequence shown here is derived from an EMBL/GenBank/DDBJ whole genome shotgun (WGS) entry which is preliminary data.</text>
</comment>
<accession>A0AAV1SC03</accession>
<gene>
    <name evidence="2" type="ORF">DCAF_LOCUS20497</name>
</gene>
<protein>
    <submittedName>
        <fullName evidence="2">Uncharacterized protein</fullName>
    </submittedName>
</protein>
<evidence type="ECO:0000313" key="3">
    <source>
        <dbReference type="Proteomes" id="UP001314170"/>
    </source>
</evidence>
<dbReference type="Proteomes" id="UP001314170">
    <property type="component" value="Unassembled WGS sequence"/>
</dbReference>
<organism evidence="2 3">
    <name type="scientific">Dovyalis caffra</name>
    <dbReference type="NCBI Taxonomy" id="77055"/>
    <lineage>
        <taxon>Eukaryota</taxon>
        <taxon>Viridiplantae</taxon>
        <taxon>Streptophyta</taxon>
        <taxon>Embryophyta</taxon>
        <taxon>Tracheophyta</taxon>
        <taxon>Spermatophyta</taxon>
        <taxon>Magnoliopsida</taxon>
        <taxon>eudicotyledons</taxon>
        <taxon>Gunneridae</taxon>
        <taxon>Pentapetalae</taxon>
        <taxon>rosids</taxon>
        <taxon>fabids</taxon>
        <taxon>Malpighiales</taxon>
        <taxon>Salicaceae</taxon>
        <taxon>Flacourtieae</taxon>
        <taxon>Dovyalis</taxon>
    </lineage>
</organism>
<evidence type="ECO:0000256" key="1">
    <source>
        <dbReference type="SAM" id="MobiDB-lite"/>
    </source>
</evidence>
<sequence>MAGWWWVTQKIANGICNKIKHNELLLIWMSRRLMTAKVPNRAAVHGTKLAVTKTIDIRTIQSHYLPHTDRVKRRKRSIKGRRKIHRYTQSSKSKNKRIKKNLTMSVAVGIGLPTGMWPVAVGGEGGGRRAKEDRRNHEEDGDRGVHRKS</sequence>
<keyword evidence="3" id="KW-1185">Reference proteome</keyword>
<proteinExistence type="predicted"/>